<name>K0SQQ4_THAOC</name>
<evidence type="ECO:0000256" key="2">
    <source>
        <dbReference type="SAM" id="MobiDB-lite"/>
    </source>
</evidence>
<feature type="compositionally biased region" description="Basic residues" evidence="2">
    <location>
        <begin position="70"/>
        <end position="90"/>
    </location>
</feature>
<evidence type="ECO:0000313" key="4">
    <source>
        <dbReference type="Proteomes" id="UP000266841"/>
    </source>
</evidence>
<evidence type="ECO:0000256" key="1">
    <source>
        <dbReference type="SAM" id="Coils"/>
    </source>
</evidence>
<sequence length="542" mass="60751">MADYPLRILVLMSLFLPTDRKPSVGSHLLMQLKPLLYVNVKYEIKLIWDHLFLFLLTLIDKRTAERTAIKKPKKAPWKKARSSQKGRKPQVKPQPQTTWQNSEDPLSAALVACLSVANAFTVSRHASTSDSVCRGTTRLYQRTLGFETPGYSRAEMELQKKQTEVIGYLSGVYSGKEATALRPNVGPSVLISGFDPEQPASVEILDFLNNEYSPHLSFTKIVAHVEDMKTAKKRLIGRNARYTGLLDKLDFSEGTALPTAAQLDGMSSWVVHVDGGDMSKLSDIADLAASAESVQNVAILISGAQGVGAAALQAADEMLQSKASSFAYTLLVGESFSREESLRIITECLAIDKAAGKSVVANAAKDVTSLEHMMIQGMREIGFTRIEEVEQMVSIGVKGYTDMLDEQAAEAVWEKAPEPTEEELAARAQTKEQTLLLQKQKREEEKKSSDISAMALEWAKKEYLRKSLKRRIPMKEPQFIELIWDRALMEADMKWRTMQGLVVNETEERRKFKEEQQRLNAEALKAEQERWAGMDYNEVARR</sequence>
<dbReference type="OrthoDB" id="192134at2759"/>
<keyword evidence="1" id="KW-0175">Coiled coil</keyword>
<dbReference type="EMBL" id="AGNL01011094">
    <property type="protein sequence ID" value="EJK68613.1"/>
    <property type="molecule type" value="Genomic_DNA"/>
</dbReference>
<proteinExistence type="predicted"/>
<protein>
    <submittedName>
        <fullName evidence="3">Uncharacterized protein</fullName>
    </submittedName>
</protein>
<dbReference type="eggNOG" id="ENOG502S841">
    <property type="taxonomic scope" value="Eukaryota"/>
</dbReference>
<feature type="region of interest" description="Disordered" evidence="2">
    <location>
        <begin position="70"/>
        <end position="100"/>
    </location>
</feature>
<dbReference type="AlphaFoldDB" id="K0SQQ4"/>
<accession>K0SQQ4</accession>
<organism evidence="3 4">
    <name type="scientific">Thalassiosira oceanica</name>
    <name type="common">Marine diatom</name>
    <dbReference type="NCBI Taxonomy" id="159749"/>
    <lineage>
        <taxon>Eukaryota</taxon>
        <taxon>Sar</taxon>
        <taxon>Stramenopiles</taxon>
        <taxon>Ochrophyta</taxon>
        <taxon>Bacillariophyta</taxon>
        <taxon>Coscinodiscophyceae</taxon>
        <taxon>Thalassiosirophycidae</taxon>
        <taxon>Thalassiosirales</taxon>
        <taxon>Thalassiosiraceae</taxon>
        <taxon>Thalassiosira</taxon>
    </lineage>
</organism>
<dbReference type="OMA" id="NARYTGL"/>
<dbReference type="Proteomes" id="UP000266841">
    <property type="component" value="Unassembled WGS sequence"/>
</dbReference>
<reference evidence="3 4" key="1">
    <citation type="journal article" date="2012" name="Genome Biol.">
        <title>Genome and low-iron response of an oceanic diatom adapted to chronic iron limitation.</title>
        <authorList>
            <person name="Lommer M."/>
            <person name="Specht M."/>
            <person name="Roy A.S."/>
            <person name="Kraemer L."/>
            <person name="Andreson R."/>
            <person name="Gutowska M.A."/>
            <person name="Wolf J."/>
            <person name="Bergner S.V."/>
            <person name="Schilhabel M.B."/>
            <person name="Klostermeier U.C."/>
            <person name="Beiko R.G."/>
            <person name="Rosenstiel P."/>
            <person name="Hippler M."/>
            <person name="Laroche J."/>
        </authorList>
    </citation>
    <scope>NUCLEOTIDE SEQUENCE [LARGE SCALE GENOMIC DNA]</scope>
    <source>
        <strain evidence="3 4">CCMP1005</strain>
    </source>
</reference>
<gene>
    <name evidence="3" type="ORF">THAOC_10188</name>
</gene>
<comment type="caution">
    <text evidence="3">The sequence shown here is derived from an EMBL/GenBank/DDBJ whole genome shotgun (WGS) entry which is preliminary data.</text>
</comment>
<feature type="coiled-coil region" evidence="1">
    <location>
        <begin position="502"/>
        <end position="529"/>
    </location>
</feature>
<keyword evidence="4" id="KW-1185">Reference proteome</keyword>
<evidence type="ECO:0000313" key="3">
    <source>
        <dbReference type="EMBL" id="EJK68613.1"/>
    </source>
</evidence>